<keyword evidence="3" id="KW-1185">Reference proteome</keyword>
<protein>
    <submittedName>
        <fullName evidence="2">Uncharacterized protein</fullName>
    </submittedName>
</protein>
<dbReference type="Proteomes" id="UP000398217">
    <property type="component" value="Unassembled WGS sequence"/>
</dbReference>
<keyword evidence="1" id="KW-0732">Signal</keyword>
<organism evidence="2 3">
    <name type="scientific">Capnocytophaga felis</name>
    <dbReference type="NCBI Taxonomy" id="2267611"/>
    <lineage>
        <taxon>Bacteria</taxon>
        <taxon>Pseudomonadati</taxon>
        <taxon>Bacteroidota</taxon>
        <taxon>Flavobacteriia</taxon>
        <taxon>Flavobacteriales</taxon>
        <taxon>Flavobacteriaceae</taxon>
        <taxon>Capnocytophaga</taxon>
    </lineage>
</organism>
<evidence type="ECO:0000313" key="3">
    <source>
        <dbReference type="Proteomes" id="UP000398217"/>
    </source>
</evidence>
<proteinExistence type="predicted"/>
<gene>
    <name evidence="2" type="ORF">RCZ01_12530</name>
</gene>
<dbReference type="AlphaFoldDB" id="A0A5M4B8M1"/>
<evidence type="ECO:0000313" key="2">
    <source>
        <dbReference type="EMBL" id="GET45951.1"/>
    </source>
</evidence>
<dbReference type="EMBL" id="BLBC01000007">
    <property type="protein sequence ID" value="GET45951.1"/>
    <property type="molecule type" value="Genomic_DNA"/>
</dbReference>
<name>A0A5M4B8M1_9FLAO</name>
<evidence type="ECO:0000256" key="1">
    <source>
        <dbReference type="SAM" id="SignalP"/>
    </source>
</evidence>
<sequence length="193" mass="22447">MKKLLLFIFLGISFLNAQEKVELLDEVVIMGHQPPKYDAKRELKGKKYFTKLSSKDISVVSNHRQRKEGYLVGIKFTFDVSDLVSDVIFICPLILFENMEEVLVLTKQFPLENTTKEVIFNFSSSPILLEENKNYLIGFEIIDKNRTQKTIKVKFVTSKGSYSLLKMTSNANWLRQDNYAKGYSLDYELFFTK</sequence>
<feature type="chain" id="PRO_5024408365" evidence="1">
    <location>
        <begin position="18"/>
        <end position="193"/>
    </location>
</feature>
<accession>A0A5M4B8M1</accession>
<dbReference type="RefSeq" id="WP_155284592.1">
    <property type="nucleotide sequence ID" value="NZ_BLBC01000007.1"/>
</dbReference>
<comment type="caution">
    <text evidence="2">The sequence shown here is derived from an EMBL/GenBank/DDBJ whole genome shotgun (WGS) entry which is preliminary data.</text>
</comment>
<feature type="signal peptide" evidence="1">
    <location>
        <begin position="1"/>
        <end position="17"/>
    </location>
</feature>
<dbReference type="OrthoDB" id="1150984at2"/>
<reference evidence="3" key="1">
    <citation type="journal article" date="2020" name="Int. J. Syst. Evol. Microbiol.">
        <title>Capnocytophaga felis sp. nov. isolated from the feline oral cavity.</title>
        <authorList>
            <person name="Suzuki M."/>
            <person name="Umeda K."/>
            <person name="Kimura M."/>
            <person name="Imaoka K."/>
            <person name="Morikawa S."/>
            <person name="Maeda K."/>
        </authorList>
    </citation>
    <scope>NUCLEOTIDE SEQUENCE [LARGE SCALE GENOMIC DNA]</scope>
    <source>
        <strain evidence="3">KC07070</strain>
    </source>
</reference>